<dbReference type="Proteomes" id="UP001165289">
    <property type="component" value="Unassembled WGS sequence"/>
</dbReference>
<proteinExistence type="inferred from homology"/>
<evidence type="ECO:0000259" key="6">
    <source>
        <dbReference type="PROSITE" id="PS51513"/>
    </source>
</evidence>
<evidence type="ECO:0000259" key="7">
    <source>
        <dbReference type="PROSITE" id="PS51536"/>
    </source>
</evidence>
<reference evidence="8 9" key="1">
    <citation type="journal article" date="2023" name="BMC Biol.">
        <title>The compact genome of the sponge Oopsacas minuta (Hexactinellida) is lacking key metazoan core genes.</title>
        <authorList>
            <person name="Santini S."/>
            <person name="Schenkelaars Q."/>
            <person name="Jourda C."/>
            <person name="Duchesne M."/>
            <person name="Belahbib H."/>
            <person name="Rocher C."/>
            <person name="Selva M."/>
            <person name="Riesgo A."/>
            <person name="Vervoort M."/>
            <person name="Leys S.P."/>
            <person name="Kodjabachian L."/>
            <person name="Le Bivic A."/>
            <person name="Borchiellini C."/>
            <person name="Claverie J.M."/>
            <person name="Renard E."/>
        </authorList>
    </citation>
    <scope>NUCLEOTIDE SEQUENCE [LARGE SCALE GENOMIC DNA]</scope>
    <source>
        <strain evidence="8">SPO-2</strain>
    </source>
</reference>
<dbReference type="Pfam" id="PF12701">
    <property type="entry name" value="LSM14"/>
    <property type="match status" value="1"/>
</dbReference>
<feature type="region of interest" description="Disordered" evidence="4">
    <location>
        <begin position="253"/>
        <end position="312"/>
    </location>
</feature>
<organism evidence="8 9">
    <name type="scientific">Oopsacas minuta</name>
    <dbReference type="NCBI Taxonomy" id="111878"/>
    <lineage>
        <taxon>Eukaryota</taxon>
        <taxon>Metazoa</taxon>
        <taxon>Porifera</taxon>
        <taxon>Hexactinellida</taxon>
        <taxon>Hexasterophora</taxon>
        <taxon>Lyssacinosida</taxon>
        <taxon>Leucopsacidae</taxon>
        <taxon>Oopsacas</taxon>
    </lineage>
</organism>
<name>A0AAV7KC31_9METZ</name>
<feature type="compositionally biased region" description="Basic and acidic residues" evidence="4">
    <location>
        <begin position="294"/>
        <end position="305"/>
    </location>
</feature>
<sequence>MSDHMEPQLSLGSKLTIISKAGIRYEGILYLIDTIKESIALQNVRSFGTEKRSVPKFHPPKPQIFECIVFKASDLQDLTLVPEDPDTPTEDYLNDPAIISSKPATTPTGSESTKQEPLTFVNQHLNSNNDHKDSGTSSNSLPYPTSDMGHNPKHGSYHGYDIPRGQVSNYRSGSEWSRSRNSLPPPQPAPTARGSGTVSFTQDFDFEEANSRFKKDEIAEEFRKKLKIRNTVTVSQAEDDSIEITATTGVMRSPTVTTTTTTTQPAGGDTVLSSTETTPTPAKPSATATAGESGKQREPGEIRSEDESEDSGVEIAYYDKTKSFFDQISTDNPINKRGKFREERTLNSQTFGVASPPPGTNNRRGPRTGMRRGSGYGQWRNPGGPNGYSGGEYRNTPRYNYEYDYEYYSPQPQRNRGYAPRGYRRPAGPPQGYYHGYPPPETDYYDMPPQHNYYRPPPNPRREEEPSTNYVQSKTFRNSRIAGSTTNKSRDRTNN</sequence>
<gene>
    <name evidence="8" type="ORF">LOD99_377</name>
</gene>
<evidence type="ECO:0000256" key="2">
    <source>
        <dbReference type="PROSITE-ProRule" id="PRU00846"/>
    </source>
</evidence>
<feature type="compositionally biased region" description="Low complexity" evidence="4">
    <location>
        <begin position="273"/>
        <end position="290"/>
    </location>
</feature>
<evidence type="ECO:0000259" key="5">
    <source>
        <dbReference type="PROSITE" id="PS51512"/>
    </source>
</evidence>
<feature type="region of interest" description="Disordered" evidence="4">
    <location>
        <begin position="407"/>
        <end position="495"/>
    </location>
</feature>
<evidence type="ECO:0000256" key="4">
    <source>
        <dbReference type="SAM" id="MobiDB-lite"/>
    </source>
</evidence>
<dbReference type="AlphaFoldDB" id="A0AAV7KC31"/>
<feature type="compositionally biased region" description="Acidic residues" evidence="4">
    <location>
        <begin position="83"/>
        <end position="93"/>
    </location>
</feature>
<dbReference type="EMBL" id="JAKMXF010000111">
    <property type="protein sequence ID" value="KAI6657634.1"/>
    <property type="molecule type" value="Genomic_DNA"/>
</dbReference>
<evidence type="ECO:0000313" key="8">
    <source>
        <dbReference type="EMBL" id="KAI6657634.1"/>
    </source>
</evidence>
<dbReference type="InterPro" id="IPR025762">
    <property type="entry name" value="DFDF"/>
</dbReference>
<dbReference type="InterPro" id="IPR019050">
    <property type="entry name" value="FDF_dom"/>
</dbReference>
<feature type="domain" description="FFD box profile" evidence="6">
    <location>
        <begin position="316"/>
        <end position="332"/>
    </location>
</feature>
<dbReference type="SUPFAM" id="SSF50182">
    <property type="entry name" value="Sm-like ribonucleoproteins"/>
    <property type="match status" value="1"/>
</dbReference>
<dbReference type="PROSITE" id="PS51513">
    <property type="entry name" value="FFD"/>
    <property type="match status" value="1"/>
</dbReference>
<evidence type="ECO:0000313" key="9">
    <source>
        <dbReference type="Proteomes" id="UP001165289"/>
    </source>
</evidence>
<dbReference type="PROSITE" id="PS51536">
    <property type="entry name" value="TFG"/>
    <property type="match status" value="1"/>
</dbReference>
<feature type="compositionally biased region" description="Polar residues" evidence="4">
    <location>
        <begin position="467"/>
        <end position="487"/>
    </location>
</feature>
<dbReference type="InterPro" id="IPR010920">
    <property type="entry name" value="LSM_dom_sf"/>
</dbReference>
<feature type="short sequence motif" description="TFG box" evidence="3">
    <location>
        <begin position="335"/>
        <end position="355"/>
    </location>
</feature>
<feature type="short sequence motif" description="FFD box" evidence="2">
    <location>
        <begin position="316"/>
        <end position="332"/>
    </location>
</feature>
<accession>A0AAV7KC31</accession>
<dbReference type="PROSITE" id="PS51512">
    <property type="entry name" value="DFDF"/>
    <property type="match status" value="1"/>
</dbReference>
<feature type="region of interest" description="Disordered" evidence="4">
    <location>
        <begin position="80"/>
        <end position="198"/>
    </location>
</feature>
<dbReference type="InterPro" id="IPR025761">
    <property type="entry name" value="FFD_box"/>
</dbReference>
<feature type="domain" description="DFDF" evidence="5">
    <location>
        <begin position="192"/>
        <end position="228"/>
    </location>
</feature>
<comment type="similarity">
    <text evidence="1">Belongs to the LSM14 family.</text>
</comment>
<evidence type="ECO:0000256" key="1">
    <source>
        <dbReference type="ARBA" id="ARBA00010415"/>
    </source>
</evidence>
<protein>
    <submittedName>
        <fullName evidence="8">Protein LSM14-like protein A isoform X3</fullName>
    </submittedName>
</protein>
<feature type="region of interest" description="Disordered" evidence="4">
    <location>
        <begin position="328"/>
        <end position="394"/>
    </location>
</feature>
<keyword evidence="9" id="KW-1185">Reference proteome</keyword>
<evidence type="ECO:0000256" key="3">
    <source>
        <dbReference type="PROSITE-ProRule" id="PRU00869"/>
    </source>
</evidence>
<dbReference type="PANTHER" id="PTHR13586">
    <property type="entry name" value="SCD6 PROTEIN-RELATED"/>
    <property type="match status" value="1"/>
</dbReference>
<dbReference type="SMART" id="SM01271">
    <property type="entry name" value="LSM14"/>
    <property type="match status" value="1"/>
</dbReference>
<dbReference type="Gene3D" id="2.30.30.100">
    <property type="match status" value="1"/>
</dbReference>
<dbReference type="CDD" id="cd01736">
    <property type="entry name" value="LSm14_N"/>
    <property type="match status" value="1"/>
</dbReference>
<dbReference type="InterPro" id="IPR025609">
    <property type="entry name" value="Lsm14-like_N"/>
</dbReference>
<feature type="domain" description="TFG box profile" evidence="7">
    <location>
        <begin position="335"/>
        <end position="355"/>
    </location>
</feature>
<comment type="caution">
    <text evidence="8">The sequence shown here is derived from an EMBL/GenBank/DDBJ whole genome shotgun (WGS) entry which is preliminary data.</text>
</comment>
<dbReference type="InterPro" id="IPR025768">
    <property type="entry name" value="TFG_box"/>
</dbReference>
<feature type="compositionally biased region" description="Polar residues" evidence="4">
    <location>
        <begin position="166"/>
        <end position="182"/>
    </location>
</feature>
<dbReference type="SMART" id="SM01199">
    <property type="entry name" value="FDF"/>
    <property type="match status" value="1"/>
</dbReference>
<feature type="compositionally biased region" description="Polar residues" evidence="4">
    <location>
        <begin position="102"/>
        <end position="128"/>
    </location>
</feature>